<feature type="domain" description="VWFA" evidence="1">
    <location>
        <begin position="88"/>
        <end position="345"/>
    </location>
</feature>
<dbReference type="AlphaFoldDB" id="A0A8H9UX77"/>
<dbReference type="CDD" id="cd00198">
    <property type="entry name" value="vWFA"/>
    <property type="match status" value="1"/>
</dbReference>
<dbReference type="PROSITE" id="PS50234">
    <property type="entry name" value="VWFA"/>
    <property type="match status" value="1"/>
</dbReference>
<comment type="caution">
    <text evidence="2">The sequence shown here is derived from an EMBL/GenBank/DDBJ whole genome shotgun (WGS) entry which is preliminary data.</text>
</comment>
<dbReference type="InterPro" id="IPR002035">
    <property type="entry name" value="VWF_A"/>
</dbReference>
<dbReference type="SUPFAM" id="SSF53300">
    <property type="entry name" value="vWA-like"/>
    <property type="match status" value="1"/>
</dbReference>
<dbReference type="Pfam" id="PF00092">
    <property type="entry name" value="VWA"/>
    <property type="match status" value="1"/>
</dbReference>
<organism evidence="2 3">
    <name type="scientific">Clostridium perfringens</name>
    <dbReference type="NCBI Taxonomy" id="1502"/>
    <lineage>
        <taxon>Bacteria</taxon>
        <taxon>Bacillati</taxon>
        <taxon>Bacillota</taxon>
        <taxon>Clostridia</taxon>
        <taxon>Eubacteriales</taxon>
        <taxon>Clostridiaceae</taxon>
        <taxon>Clostridium</taxon>
    </lineage>
</organism>
<proteinExistence type="predicted"/>
<evidence type="ECO:0000259" key="1">
    <source>
        <dbReference type="PROSITE" id="PS50234"/>
    </source>
</evidence>
<evidence type="ECO:0000313" key="2">
    <source>
        <dbReference type="EMBL" id="HAT4308177.1"/>
    </source>
</evidence>
<name>A0A8H9UX77_CLOPF</name>
<dbReference type="InterPro" id="IPR036465">
    <property type="entry name" value="vWFA_dom_sf"/>
</dbReference>
<gene>
    <name evidence="2" type="ORF">I9080_001980</name>
</gene>
<accession>A0A8H9UX77</accession>
<sequence length="622" mass="70802">MKNIRKFLGVFLIISLIITFPVLNVSGVENSGVNDEFNNISNGSEGKICSYDGTEILKEVTQNPDENGNYEITLTVKGKPKKVTEPVDLLLIMDASNSMYYDMDELKASMNSLVDNVIDNIPNSKIAVVAFGTEVKEVFSFNDKNNFTSKEAYKKAIKDSYNSITGMGNTNIEGSWRLADEIFKKELNNNSNSKKKVIFFSDGYPNITSNGSFAMGYIARDKGYSDEYCNQFLDNKDFWDGYNYRIKKKDPEYEKFIMSDKSDGNYKSINEWALYEYKKFLKNHPNTNIFSVALIDNITEEEIKDIAKELLGNMQNSGYFTIDSRESDSKNENNKKSLKEIYDKIANNIILDKNMAKGLKITDIVSKDFEIARNGSYDGKNSKVINLENNSIIDLKENIEGNKISWDRGENTIDSTDGIQFKFKIKPKNEYWGTGENKVPTNDIATINYKKPKEENKIIEGIFNVPTVSIPYKLGTIKVTKKFFDENGNEIKIDDKKNYTVCIDGGDLGKYYLKVDGNGNAKILDFYMRDENTDISNNNDNKKGYLKVTENLENKRIYKVSELNTMDSETKSILINGSLGNTFELNMKNNNIDIVINSVIKKEEYFHDSDEKTNDFGTVKLS</sequence>
<reference evidence="2" key="1">
    <citation type="journal article" date="2018" name="Genome Biol.">
        <title>SKESA: strategic k-mer extension for scrupulous assemblies.</title>
        <authorList>
            <person name="Souvorov A."/>
            <person name="Agarwala R."/>
            <person name="Lipman D.J."/>
        </authorList>
    </citation>
    <scope>NUCLEOTIDE SEQUENCE</scope>
    <source>
        <strain evidence="2">C8</strain>
    </source>
</reference>
<dbReference type="SMART" id="SM00327">
    <property type="entry name" value="VWA"/>
    <property type="match status" value="1"/>
</dbReference>
<protein>
    <submittedName>
        <fullName evidence="2">VWA domain-containing protein</fullName>
    </submittedName>
</protein>
<reference evidence="2" key="2">
    <citation type="submission" date="2020-07" db="EMBL/GenBank/DDBJ databases">
        <authorList>
            <consortium name="NCBI Pathogen Detection Project"/>
        </authorList>
    </citation>
    <scope>NUCLEOTIDE SEQUENCE</scope>
    <source>
        <strain evidence="2">C8</strain>
    </source>
</reference>
<dbReference type="EMBL" id="DACTCB010000009">
    <property type="protein sequence ID" value="HAT4308177.1"/>
    <property type="molecule type" value="Genomic_DNA"/>
</dbReference>
<dbReference type="Gene3D" id="3.40.50.410">
    <property type="entry name" value="von Willebrand factor, type A domain"/>
    <property type="match status" value="1"/>
</dbReference>
<dbReference type="Proteomes" id="UP000859547">
    <property type="component" value="Unassembled WGS sequence"/>
</dbReference>
<evidence type="ECO:0000313" key="3">
    <source>
        <dbReference type="Proteomes" id="UP000859547"/>
    </source>
</evidence>